<dbReference type="RefSeq" id="WP_290400399.1">
    <property type="nucleotide sequence ID" value="NZ_JAUHLN010000002.1"/>
</dbReference>
<accession>A0ABT8E528</accession>
<dbReference type="InterPro" id="IPR011006">
    <property type="entry name" value="CheY-like_superfamily"/>
</dbReference>
<feature type="domain" description="HTH araC/xylS-type" evidence="5">
    <location>
        <begin position="139"/>
        <end position="237"/>
    </location>
</feature>
<evidence type="ECO:0000256" key="2">
    <source>
        <dbReference type="ARBA" id="ARBA00023125"/>
    </source>
</evidence>
<comment type="caution">
    <text evidence="7">The sequence shown here is derived from an EMBL/GenBank/DDBJ whole genome shotgun (WGS) entry which is preliminary data.</text>
</comment>
<evidence type="ECO:0000313" key="8">
    <source>
        <dbReference type="Proteomes" id="UP001168694"/>
    </source>
</evidence>
<evidence type="ECO:0000256" key="1">
    <source>
        <dbReference type="ARBA" id="ARBA00023015"/>
    </source>
</evidence>
<keyword evidence="1" id="KW-0805">Transcription regulation</keyword>
<dbReference type="SUPFAM" id="SSF46689">
    <property type="entry name" value="Homeodomain-like"/>
    <property type="match status" value="2"/>
</dbReference>
<proteinExistence type="predicted"/>
<evidence type="ECO:0000256" key="4">
    <source>
        <dbReference type="PROSITE-ProRule" id="PRU00169"/>
    </source>
</evidence>
<organism evidence="7 8">
    <name type="scientific">Fictibacillus terranigra</name>
    <dbReference type="NCBI Taxonomy" id="3058424"/>
    <lineage>
        <taxon>Bacteria</taxon>
        <taxon>Bacillati</taxon>
        <taxon>Bacillota</taxon>
        <taxon>Bacilli</taxon>
        <taxon>Bacillales</taxon>
        <taxon>Fictibacillaceae</taxon>
        <taxon>Fictibacillus</taxon>
    </lineage>
</organism>
<name>A0ABT8E528_9BACL</name>
<dbReference type="SUPFAM" id="SSF52172">
    <property type="entry name" value="CheY-like"/>
    <property type="match status" value="1"/>
</dbReference>
<dbReference type="InterPro" id="IPR020449">
    <property type="entry name" value="Tscrpt_reg_AraC-type_HTH"/>
</dbReference>
<reference evidence="7" key="1">
    <citation type="submission" date="2023-06" db="EMBL/GenBank/DDBJ databases">
        <title>Draft Genome Sequences of Representative Paenibacillus Polymyxa, Bacillus cereus, Fictibacillus sp., and Brevibacillus agri Strains Isolated from Amazonian Dark Earth.</title>
        <authorList>
            <person name="Pellegrinetti T.A."/>
            <person name="Cunha I.C.M."/>
            <person name="Chaves M.G."/>
            <person name="Freitas A.S."/>
            <person name="Silva A.V.R."/>
            <person name="Tsai S.M."/>
            <person name="Mendes L.W."/>
        </authorList>
    </citation>
    <scope>NUCLEOTIDE SEQUENCE</scope>
    <source>
        <strain evidence="7">CENA-BCM004</strain>
    </source>
</reference>
<feature type="domain" description="Response regulatory" evidence="6">
    <location>
        <begin position="1"/>
        <end position="116"/>
    </location>
</feature>
<protein>
    <submittedName>
        <fullName evidence="7">Response regulator</fullName>
    </submittedName>
</protein>
<dbReference type="PRINTS" id="PR00032">
    <property type="entry name" value="HTHARAC"/>
</dbReference>
<dbReference type="PANTHER" id="PTHR43280:SF2">
    <property type="entry name" value="HTH-TYPE TRANSCRIPTIONAL REGULATOR EXSA"/>
    <property type="match status" value="1"/>
</dbReference>
<gene>
    <name evidence="7" type="ORF">QYF49_08255</name>
</gene>
<keyword evidence="2" id="KW-0238">DNA-binding</keyword>
<keyword evidence="4" id="KW-0597">Phosphoprotein</keyword>
<evidence type="ECO:0000256" key="3">
    <source>
        <dbReference type="ARBA" id="ARBA00023163"/>
    </source>
</evidence>
<dbReference type="Pfam" id="PF00072">
    <property type="entry name" value="Response_reg"/>
    <property type="match status" value="1"/>
</dbReference>
<dbReference type="InterPro" id="IPR018062">
    <property type="entry name" value="HTH_AraC-typ_CS"/>
</dbReference>
<dbReference type="SMART" id="SM00448">
    <property type="entry name" value="REC"/>
    <property type="match status" value="1"/>
</dbReference>
<dbReference type="InterPro" id="IPR018060">
    <property type="entry name" value="HTH_AraC"/>
</dbReference>
<evidence type="ECO:0000259" key="5">
    <source>
        <dbReference type="PROSITE" id="PS01124"/>
    </source>
</evidence>
<dbReference type="PROSITE" id="PS50110">
    <property type="entry name" value="RESPONSE_REGULATORY"/>
    <property type="match status" value="1"/>
</dbReference>
<evidence type="ECO:0000313" key="7">
    <source>
        <dbReference type="EMBL" id="MDN4073011.1"/>
    </source>
</evidence>
<feature type="modified residue" description="4-aspartylphosphate" evidence="4">
    <location>
        <position position="51"/>
    </location>
</feature>
<keyword evidence="3" id="KW-0804">Transcription</keyword>
<dbReference type="Gene3D" id="3.40.50.2300">
    <property type="match status" value="1"/>
</dbReference>
<dbReference type="SMART" id="SM00342">
    <property type="entry name" value="HTH_ARAC"/>
    <property type="match status" value="1"/>
</dbReference>
<dbReference type="CDD" id="cd17536">
    <property type="entry name" value="REC_YesN-like"/>
    <property type="match status" value="1"/>
</dbReference>
<dbReference type="PANTHER" id="PTHR43280">
    <property type="entry name" value="ARAC-FAMILY TRANSCRIPTIONAL REGULATOR"/>
    <property type="match status" value="1"/>
</dbReference>
<dbReference type="InterPro" id="IPR001789">
    <property type="entry name" value="Sig_transdc_resp-reg_receiver"/>
</dbReference>
<dbReference type="InterPro" id="IPR009057">
    <property type="entry name" value="Homeodomain-like_sf"/>
</dbReference>
<dbReference type="Proteomes" id="UP001168694">
    <property type="component" value="Unassembled WGS sequence"/>
</dbReference>
<dbReference type="PROSITE" id="PS01124">
    <property type="entry name" value="HTH_ARAC_FAMILY_2"/>
    <property type="match status" value="1"/>
</dbReference>
<dbReference type="Gene3D" id="1.10.10.60">
    <property type="entry name" value="Homeodomain-like"/>
    <property type="match status" value="2"/>
</dbReference>
<keyword evidence="8" id="KW-1185">Reference proteome</keyword>
<dbReference type="Pfam" id="PF12833">
    <property type="entry name" value="HTH_18"/>
    <property type="match status" value="1"/>
</dbReference>
<evidence type="ECO:0000259" key="6">
    <source>
        <dbReference type="PROSITE" id="PS50110"/>
    </source>
</evidence>
<dbReference type="PROSITE" id="PS00041">
    <property type="entry name" value="HTH_ARAC_FAMILY_1"/>
    <property type="match status" value="1"/>
</dbReference>
<dbReference type="EMBL" id="JAUHLN010000002">
    <property type="protein sequence ID" value="MDN4073011.1"/>
    <property type="molecule type" value="Genomic_DNA"/>
</dbReference>
<sequence length="254" mass="29410">MIVDDEPLEREVLIMIIRKEQLGVTQLFEAQNGLDAVTIAKQKQTDIVLMDIKMPVMDGMEAAGIIKNEVPDCRVIFLTAYDEQELYGRNLTSRADDYLLKPAHPNEIKQTLVKYIPEVKNSNPGTLETIEVSGNEDIDKVMKYIRNHLHLDLHLDTLAELVYLSGQYLSRLFKQKTGYTITQYITACRLERAKHFLIYSQKNVMEISEECGFYDSNYFARVFKKYEGISPTQFQQQSLLSKKKRMNTFSNFVM</sequence>